<keyword evidence="10" id="KW-1185">Reference proteome</keyword>
<evidence type="ECO:0000259" key="8">
    <source>
        <dbReference type="Pfam" id="PF02776"/>
    </source>
</evidence>
<dbReference type="InterPro" id="IPR011766">
    <property type="entry name" value="TPP_enzyme_TPP-bd"/>
</dbReference>
<dbReference type="InterPro" id="IPR012001">
    <property type="entry name" value="Thiamin_PyroP_enz_TPP-bd_dom"/>
</dbReference>
<dbReference type="PANTHER" id="PTHR18968:SF166">
    <property type="entry name" value="2-HYDROXYACYL-COA LYASE 2"/>
    <property type="match status" value="1"/>
</dbReference>
<comment type="similarity">
    <text evidence="2 4">Belongs to the TPP enzyme family.</text>
</comment>
<evidence type="ECO:0000256" key="4">
    <source>
        <dbReference type="RuleBase" id="RU362132"/>
    </source>
</evidence>
<dbReference type="Pfam" id="PF02776">
    <property type="entry name" value="TPP_enzyme_N"/>
    <property type="match status" value="1"/>
</dbReference>
<feature type="domain" description="Thiamine pyrophosphate enzyme central" evidence="6">
    <location>
        <begin position="194"/>
        <end position="329"/>
    </location>
</feature>
<feature type="compositionally biased region" description="Low complexity" evidence="5">
    <location>
        <begin position="574"/>
        <end position="590"/>
    </location>
</feature>
<evidence type="ECO:0000313" key="9">
    <source>
        <dbReference type="EMBL" id="MDE8653907.1"/>
    </source>
</evidence>
<reference evidence="9 10" key="1">
    <citation type="submission" date="2023-03" db="EMBL/GenBank/DDBJ databases">
        <title>NovoSphingobium album sp. nov. isolated from polycyclic aromatic hydrocarbons- and heavy-metal polluted soil.</title>
        <authorList>
            <person name="Liu Z."/>
            <person name="Wang K."/>
        </authorList>
    </citation>
    <scope>NUCLEOTIDE SEQUENCE [LARGE SCALE GENOMIC DNA]</scope>
    <source>
        <strain evidence="9 10">H3SJ31-1</strain>
    </source>
</reference>
<sequence length="600" mass="64676">MTCTVPERIIDLIQAEGVDTIFGIPDPSFFAMFLEAEKRGMNLVAPHHEQGGALMADGLYRLTGKPGVMGINKGPGVANVAAGAAYLAKENVPAVFIMAQRHRLYEQRVRRGKMQYMPQIPIFEGVMKYCGVIEYPEQVDEIFHEAFRQAMSGVPGPTFIELPLSVMQAQLDLPPAPLPHRYRLFRQHAGTPEVAEAVSLLQKAKHPVLLVGQGAMASRAHASVKALSDKLGAPVIQTTAVEAVIEGLDERTFPYGSEVANEVVDKADVVVAIGTEIGEPMHYGRGRHWARGDADRKWIYIERDPTAIGVNRPIDVPLVGNLIDIVPQLTDALGSVRRDLPADLPRWTAEHEKARQNLFASASAASVPIHTARLTMEATKVLPKDAVVVRDGGASTMWFSAFMQFLPRDAMWNSNYGAIGPGLPYALGAQMGVGNSRRVVLLTGDSSFMFHIAEIETAVRKNLPIICIVAVDHAWGIEVASYKANYGADTTAPEARWGKAVRFDKAAEAFGAHGEYVEKAEDIGPAVERALASGKPAIIHVVIDSEANSSFVGIPGFTEFRTWYGEDGDNLGFAGTPSAPAAASSAAGSSDKPMDKGSGY</sequence>
<dbReference type="Pfam" id="PF00205">
    <property type="entry name" value="TPP_enzyme_M"/>
    <property type="match status" value="1"/>
</dbReference>
<gene>
    <name evidence="9" type="ORF">PYV00_19635</name>
</gene>
<dbReference type="CDD" id="cd07035">
    <property type="entry name" value="TPP_PYR_POX_like"/>
    <property type="match status" value="1"/>
</dbReference>
<dbReference type="InterPro" id="IPR029061">
    <property type="entry name" value="THDP-binding"/>
</dbReference>
<comment type="cofactor">
    <cofactor evidence="1">
        <name>thiamine diphosphate</name>
        <dbReference type="ChEBI" id="CHEBI:58937"/>
    </cofactor>
</comment>
<dbReference type="Gene3D" id="3.40.50.1220">
    <property type="entry name" value="TPP-binding domain"/>
    <property type="match status" value="1"/>
</dbReference>
<dbReference type="SUPFAM" id="SSF52518">
    <property type="entry name" value="Thiamin diphosphate-binding fold (THDP-binding)"/>
    <property type="match status" value="2"/>
</dbReference>
<dbReference type="PANTHER" id="PTHR18968">
    <property type="entry name" value="THIAMINE PYROPHOSPHATE ENZYMES"/>
    <property type="match status" value="1"/>
</dbReference>
<dbReference type="Gene3D" id="3.40.50.970">
    <property type="match status" value="2"/>
</dbReference>
<dbReference type="InterPro" id="IPR045229">
    <property type="entry name" value="TPP_enz"/>
</dbReference>
<dbReference type="InterPro" id="IPR012000">
    <property type="entry name" value="Thiamin_PyroP_enz_cen_dom"/>
</dbReference>
<comment type="caution">
    <text evidence="9">The sequence shown here is derived from an EMBL/GenBank/DDBJ whole genome shotgun (WGS) entry which is preliminary data.</text>
</comment>
<accession>A0ABT5WVJ4</accession>
<organism evidence="9 10">
    <name type="scientific">Novosphingobium album</name>
    <name type="common">ex Liu et al. 2023</name>
    <dbReference type="NCBI Taxonomy" id="3031130"/>
    <lineage>
        <taxon>Bacteria</taxon>
        <taxon>Pseudomonadati</taxon>
        <taxon>Pseudomonadota</taxon>
        <taxon>Alphaproteobacteria</taxon>
        <taxon>Sphingomonadales</taxon>
        <taxon>Sphingomonadaceae</taxon>
        <taxon>Novosphingobium</taxon>
    </lineage>
</organism>
<feature type="domain" description="Thiamine pyrophosphate enzyme N-terminal TPP-binding" evidence="8">
    <location>
        <begin position="5"/>
        <end position="115"/>
    </location>
</feature>
<feature type="domain" description="Thiamine pyrophosphate enzyme TPP-binding" evidence="7">
    <location>
        <begin position="391"/>
        <end position="541"/>
    </location>
</feature>
<feature type="region of interest" description="Disordered" evidence="5">
    <location>
        <begin position="574"/>
        <end position="600"/>
    </location>
</feature>
<evidence type="ECO:0000256" key="5">
    <source>
        <dbReference type="SAM" id="MobiDB-lite"/>
    </source>
</evidence>
<evidence type="ECO:0000256" key="2">
    <source>
        <dbReference type="ARBA" id="ARBA00007812"/>
    </source>
</evidence>
<evidence type="ECO:0000259" key="7">
    <source>
        <dbReference type="Pfam" id="PF02775"/>
    </source>
</evidence>
<evidence type="ECO:0000256" key="3">
    <source>
        <dbReference type="ARBA" id="ARBA00023052"/>
    </source>
</evidence>
<dbReference type="SUPFAM" id="SSF52467">
    <property type="entry name" value="DHS-like NAD/FAD-binding domain"/>
    <property type="match status" value="1"/>
</dbReference>
<proteinExistence type="inferred from homology"/>
<keyword evidence="3 4" id="KW-0786">Thiamine pyrophosphate</keyword>
<dbReference type="InterPro" id="IPR029035">
    <property type="entry name" value="DHS-like_NAD/FAD-binding_dom"/>
</dbReference>
<evidence type="ECO:0000259" key="6">
    <source>
        <dbReference type="Pfam" id="PF00205"/>
    </source>
</evidence>
<dbReference type="Proteomes" id="UP001216253">
    <property type="component" value="Unassembled WGS sequence"/>
</dbReference>
<name>A0ABT5WVJ4_9SPHN</name>
<evidence type="ECO:0000256" key="1">
    <source>
        <dbReference type="ARBA" id="ARBA00001964"/>
    </source>
</evidence>
<dbReference type="Pfam" id="PF02775">
    <property type="entry name" value="TPP_enzyme_C"/>
    <property type="match status" value="1"/>
</dbReference>
<dbReference type="EMBL" id="JARESE010000069">
    <property type="protein sequence ID" value="MDE8653907.1"/>
    <property type="molecule type" value="Genomic_DNA"/>
</dbReference>
<dbReference type="RefSeq" id="WP_275230028.1">
    <property type="nucleotide sequence ID" value="NZ_JARESE010000069.1"/>
</dbReference>
<evidence type="ECO:0000313" key="10">
    <source>
        <dbReference type="Proteomes" id="UP001216253"/>
    </source>
</evidence>
<protein>
    <submittedName>
        <fullName evidence="9">Thiamine pyrophosphate-binding protein</fullName>
    </submittedName>
</protein>